<evidence type="ECO:0000259" key="1">
    <source>
        <dbReference type="Pfam" id="PF13568"/>
    </source>
</evidence>
<protein>
    <submittedName>
        <fullName evidence="2">PorT family protein</fullName>
    </submittedName>
</protein>
<dbReference type="AlphaFoldDB" id="A0A9D1UHJ5"/>
<feature type="domain" description="Outer membrane protein beta-barrel" evidence="1">
    <location>
        <begin position="175"/>
        <end position="337"/>
    </location>
</feature>
<dbReference type="InterPro" id="IPR025665">
    <property type="entry name" value="Beta-barrel_OMP_2"/>
</dbReference>
<dbReference type="Proteomes" id="UP000824267">
    <property type="component" value="Unassembled WGS sequence"/>
</dbReference>
<evidence type="ECO:0000313" key="3">
    <source>
        <dbReference type="Proteomes" id="UP000824267"/>
    </source>
</evidence>
<comment type="caution">
    <text evidence="2">The sequence shown here is derived from an EMBL/GenBank/DDBJ whole genome shotgun (WGS) entry which is preliminary data.</text>
</comment>
<reference evidence="2" key="2">
    <citation type="submission" date="2021-04" db="EMBL/GenBank/DDBJ databases">
        <authorList>
            <person name="Gilroy R."/>
        </authorList>
    </citation>
    <scope>NUCLEOTIDE SEQUENCE</scope>
    <source>
        <strain evidence="2">Gambia16-930</strain>
    </source>
</reference>
<dbReference type="EMBL" id="DXGG01000160">
    <property type="protein sequence ID" value="HIW87628.1"/>
    <property type="molecule type" value="Genomic_DNA"/>
</dbReference>
<dbReference type="Pfam" id="PF13568">
    <property type="entry name" value="OMP_b-brl_2"/>
    <property type="match status" value="1"/>
</dbReference>
<accession>A0A9D1UHJ5</accession>
<sequence>MRTIYFYVLMTLLTLGVFAQTNKKYVISQKVEKEYDKLSLKPYTSLRLVKSDKDVLEISLRDTSVDISGICTLKNGVLTLDYKSENPDETNLTLYSSMEFKHVHVSSFAKLYADTIQMRKKRSWIQIDDYGLIEADSVIAGRVSTIYGGDHAVENCKGIDSVTNFSSKEESKHKLSLSYGFSYRSTLIDNSIYNSPYNSTKGFGFGIGIFYSYDFNPNYLMSIGLEYRYIYNDLRNPVEYSNGDFALLDDTPQGYRSGLHTHYLMLPVKFRYNLFQTMFFSLGIAPGYNVGSVLKSKYITTNNDWSISKIDVDNVNPWRLELLLGFKFFLGFELYYNLLPTYKIGTKGDDLREFGIRIGF</sequence>
<gene>
    <name evidence="2" type="ORF">IAC47_05075</name>
</gene>
<name>A0A9D1UHJ5_9BACT</name>
<reference evidence="2" key="1">
    <citation type="journal article" date="2021" name="PeerJ">
        <title>Extensive microbial diversity within the chicken gut microbiome revealed by metagenomics and culture.</title>
        <authorList>
            <person name="Gilroy R."/>
            <person name="Ravi A."/>
            <person name="Getino M."/>
            <person name="Pursley I."/>
            <person name="Horton D.L."/>
            <person name="Alikhan N.F."/>
            <person name="Baker D."/>
            <person name="Gharbi K."/>
            <person name="Hall N."/>
            <person name="Watson M."/>
            <person name="Adriaenssens E.M."/>
            <person name="Foster-Nyarko E."/>
            <person name="Jarju S."/>
            <person name="Secka A."/>
            <person name="Antonio M."/>
            <person name="Oren A."/>
            <person name="Chaudhuri R.R."/>
            <person name="La Ragione R."/>
            <person name="Hildebrand F."/>
            <person name="Pallen M.J."/>
        </authorList>
    </citation>
    <scope>NUCLEOTIDE SEQUENCE</scope>
    <source>
        <strain evidence="2">Gambia16-930</strain>
    </source>
</reference>
<organism evidence="2 3">
    <name type="scientific">Candidatus Onthomorpha intestinigallinarum</name>
    <dbReference type="NCBI Taxonomy" id="2840880"/>
    <lineage>
        <taxon>Bacteria</taxon>
        <taxon>Pseudomonadati</taxon>
        <taxon>Bacteroidota</taxon>
        <taxon>Bacteroidia</taxon>
        <taxon>Bacteroidales</taxon>
        <taxon>Candidatus Onthomorpha</taxon>
    </lineage>
</organism>
<proteinExistence type="predicted"/>
<evidence type="ECO:0000313" key="2">
    <source>
        <dbReference type="EMBL" id="HIW87628.1"/>
    </source>
</evidence>